<sequence length="356" mass="38920">MFDPESGLMGYPDRPGEPDCMYYLRTGMCGYGDNCRFNHPTYNGQDNQLPERVGEPDCVYFIKTGSCKYGPTCKYNHPKDRNGAGPVMLNTVGLPMRQEQKSCPHYLRTGSCKFGVTCKFHHPQPTTYGPSPPVSGPLPYGPADAPPHVGGALPWTYSSPQTYLPIVLPSSGPTQGWGPYIGNMSPILSTNGLTSVDHVYQSTPSSHLPVRPGEPKCRHFMNTGTCKYGSDCKYHHPREKMVQSGASSLGPFGLPLRPGQPICLYYSLYGMCKYGSDCKYDHPLVVYSYNYITGLTNLPMNDPSLLSYGGMNSSDSSSPSKSLKNPSWRSEPISNGKVCTDDLSGEHVGSSRSSFT</sequence>
<reference evidence="1 2" key="2">
    <citation type="journal article" date="2022" name="Mol. Ecol. Resour.">
        <title>The genomes of chicory, endive, great burdock and yacon provide insights into Asteraceae paleo-polyploidization history and plant inulin production.</title>
        <authorList>
            <person name="Fan W."/>
            <person name="Wang S."/>
            <person name="Wang H."/>
            <person name="Wang A."/>
            <person name="Jiang F."/>
            <person name="Liu H."/>
            <person name="Zhao H."/>
            <person name="Xu D."/>
            <person name="Zhang Y."/>
        </authorList>
    </citation>
    <scope>NUCLEOTIDE SEQUENCE [LARGE SCALE GENOMIC DNA]</scope>
    <source>
        <strain evidence="2">cv. Yunnan</strain>
        <tissue evidence="1">Leaves</tissue>
    </source>
</reference>
<evidence type="ECO:0000313" key="2">
    <source>
        <dbReference type="Proteomes" id="UP001056120"/>
    </source>
</evidence>
<name>A0ACB9GTL7_9ASTR</name>
<keyword evidence="2" id="KW-1185">Reference proteome</keyword>
<dbReference type="Proteomes" id="UP001056120">
    <property type="component" value="Linkage Group LG13"/>
</dbReference>
<proteinExistence type="predicted"/>
<comment type="caution">
    <text evidence="1">The sequence shown here is derived from an EMBL/GenBank/DDBJ whole genome shotgun (WGS) entry which is preliminary data.</text>
</comment>
<dbReference type="EMBL" id="CM042030">
    <property type="protein sequence ID" value="KAI3786371.1"/>
    <property type="molecule type" value="Genomic_DNA"/>
</dbReference>
<evidence type="ECO:0000313" key="1">
    <source>
        <dbReference type="EMBL" id="KAI3786371.1"/>
    </source>
</evidence>
<reference evidence="2" key="1">
    <citation type="journal article" date="2022" name="Mol. Ecol. Resour.">
        <title>The genomes of chicory, endive, great burdock and yacon provide insights into Asteraceae palaeo-polyploidization history and plant inulin production.</title>
        <authorList>
            <person name="Fan W."/>
            <person name="Wang S."/>
            <person name="Wang H."/>
            <person name="Wang A."/>
            <person name="Jiang F."/>
            <person name="Liu H."/>
            <person name="Zhao H."/>
            <person name="Xu D."/>
            <person name="Zhang Y."/>
        </authorList>
    </citation>
    <scope>NUCLEOTIDE SEQUENCE [LARGE SCALE GENOMIC DNA]</scope>
    <source>
        <strain evidence="2">cv. Yunnan</strain>
    </source>
</reference>
<protein>
    <submittedName>
        <fullName evidence="1">Uncharacterized protein</fullName>
    </submittedName>
</protein>
<gene>
    <name evidence="1" type="ORF">L1987_39994</name>
</gene>
<accession>A0ACB9GTL7</accession>
<organism evidence="1 2">
    <name type="scientific">Smallanthus sonchifolius</name>
    <dbReference type="NCBI Taxonomy" id="185202"/>
    <lineage>
        <taxon>Eukaryota</taxon>
        <taxon>Viridiplantae</taxon>
        <taxon>Streptophyta</taxon>
        <taxon>Embryophyta</taxon>
        <taxon>Tracheophyta</taxon>
        <taxon>Spermatophyta</taxon>
        <taxon>Magnoliopsida</taxon>
        <taxon>eudicotyledons</taxon>
        <taxon>Gunneridae</taxon>
        <taxon>Pentapetalae</taxon>
        <taxon>asterids</taxon>
        <taxon>campanulids</taxon>
        <taxon>Asterales</taxon>
        <taxon>Asteraceae</taxon>
        <taxon>Asteroideae</taxon>
        <taxon>Heliantheae alliance</taxon>
        <taxon>Millerieae</taxon>
        <taxon>Smallanthus</taxon>
    </lineage>
</organism>